<feature type="signal peptide" evidence="3">
    <location>
        <begin position="1"/>
        <end position="15"/>
    </location>
</feature>
<keyword evidence="1" id="KW-0175">Coiled coil</keyword>
<accession>A0AAN7HTZ3</accession>
<dbReference type="AlphaFoldDB" id="A0AAN7HTZ3"/>
<evidence type="ECO:0000256" key="1">
    <source>
        <dbReference type="SAM" id="Coils"/>
    </source>
</evidence>
<evidence type="ECO:0000313" key="5">
    <source>
        <dbReference type="Proteomes" id="UP001304243"/>
    </source>
</evidence>
<name>A0AAN7HTZ3_9FUNG</name>
<evidence type="ECO:0000256" key="2">
    <source>
        <dbReference type="SAM" id="MobiDB-lite"/>
    </source>
</evidence>
<dbReference type="RefSeq" id="XP_064683706.1">
    <property type="nucleotide sequence ID" value="XM_064819786.1"/>
</dbReference>
<feature type="compositionally biased region" description="Basic and acidic residues" evidence="2">
    <location>
        <begin position="343"/>
        <end position="354"/>
    </location>
</feature>
<gene>
    <name evidence="4" type="primary">TPM2_1</name>
    <name evidence="4" type="ORF">ATC70_000368</name>
</gene>
<evidence type="ECO:0000256" key="3">
    <source>
        <dbReference type="SAM" id="SignalP"/>
    </source>
</evidence>
<evidence type="ECO:0000313" key="4">
    <source>
        <dbReference type="EMBL" id="KAK4517040.1"/>
    </source>
</evidence>
<feature type="chain" id="PRO_5042867292" evidence="3">
    <location>
        <begin position="16"/>
        <end position="371"/>
    </location>
</feature>
<reference evidence="4 5" key="1">
    <citation type="submission" date="2022-11" db="EMBL/GenBank/DDBJ databases">
        <title>Mucor velutinosus strain NIH1002 WGS.</title>
        <authorList>
            <person name="Subramanian P."/>
            <person name="Mullikin J.C."/>
            <person name="Segre J.A."/>
            <person name="Zelazny A.M."/>
        </authorList>
    </citation>
    <scope>NUCLEOTIDE SEQUENCE [LARGE SCALE GENOMIC DNA]</scope>
    <source>
        <strain evidence="4 5">NIH1002</strain>
    </source>
</reference>
<keyword evidence="3" id="KW-0732">Signal</keyword>
<protein>
    <submittedName>
        <fullName evidence="4">Tropomyosin-2</fullName>
    </submittedName>
</protein>
<organism evidence="4 5">
    <name type="scientific">Mucor velutinosus</name>
    <dbReference type="NCBI Taxonomy" id="708070"/>
    <lineage>
        <taxon>Eukaryota</taxon>
        <taxon>Fungi</taxon>
        <taxon>Fungi incertae sedis</taxon>
        <taxon>Mucoromycota</taxon>
        <taxon>Mucoromycotina</taxon>
        <taxon>Mucoromycetes</taxon>
        <taxon>Mucorales</taxon>
        <taxon>Mucorineae</taxon>
        <taxon>Mucoraceae</taxon>
        <taxon>Mucor</taxon>
    </lineage>
</organism>
<comment type="caution">
    <text evidence="4">The sequence shown here is derived from an EMBL/GenBank/DDBJ whole genome shotgun (WGS) entry which is preliminary data.</text>
</comment>
<dbReference type="EMBL" id="JASEJX010000013">
    <property type="protein sequence ID" value="KAK4517040.1"/>
    <property type="molecule type" value="Genomic_DNA"/>
</dbReference>
<dbReference type="GeneID" id="89944070"/>
<keyword evidence="5" id="KW-1185">Reference proteome</keyword>
<feature type="region of interest" description="Disordered" evidence="2">
    <location>
        <begin position="334"/>
        <end position="371"/>
    </location>
</feature>
<feature type="coiled-coil region" evidence="1">
    <location>
        <begin position="66"/>
        <end position="139"/>
    </location>
</feature>
<sequence length="371" mass="42316">MKFILFIAFPLGTLGKEIRGLTELSGAKVIQLKDDLKREFERHYTQRDEHFNRLITERMLDLKQTVTILNQERIESNLKLELLENKVNQLVAKYDLITAENTSKDHQHKLGYVQLSEKYEKMEQGMKALEQKFDSKSTKVSSPINKAKSFELLSSKVSEIDSRVNLLKTKVAFIEQKLPSIQDGVQANCSHVQTRLTALEANYKSISPLKEQGVIKYLLEQAVQTENTLDIYSNDIKQLSNNLTTVVNKTEKEQEDQRISGEKLKKQVAALSESFKIANFAIGKLQTVTQEHYHTLLPIAKKVDTHEGHLTELSSIVNDIADYHLELVQSEETTADQTLEVEQETKAKKERHDTTTLAKPASQDNQHGKNK</sequence>
<proteinExistence type="predicted"/>
<dbReference type="Proteomes" id="UP001304243">
    <property type="component" value="Unassembled WGS sequence"/>
</dbReference>